<dbReference type="EMBL" id="WIGM01000355">
    <property type="protein sequence ID" value="KAF6827869.1"/>
    <property type="molecule type" value="Genomic_DNA"/>
</dbReference>
<feature type="region of interest" description="Disordered" evidence="1">
    <location>
        <begin position="60"/>
        <end position="91"/>
    </location>
</feature>
<feature type="region of interest" description="Disordered" evidence="1">
    <location>
        <begin position="765"/>
        <end position="833"/>
    </location>
</feature>
<evidence type="ECO:0000313" key="3">
    <source>
        <dbReference type="Proteomes" id="UP000639643"/>
    </source>
</evidence>
<name>A0A8H6NC45_9PEZI</name>
<evidence type="ECO:0000256" key="1">
    <source>
        <dbReference type="SAM" id="MobiDB-lite"/>
    </source>
</evidence>
<reference evidence="2" key="1">
    <citation type="journal article" date="2020" name="Phytopathology">
        <title>Genome Sequence Resources of Colletotrichum truncatum, C. plurivorum, C. musicola, and C. sojae: Four Species Pathogenic to Soybean (Glycine max).</title>
        <authorList>
            <person name="Rogerio F."/>
            <person name="Boufleur T.R."/>
            <person name="Ciampi-Guillardi M."/>
            <person name="Sukno S.A."/>
            <person name="Thon M.R."/>
            <person name="Massola Junior N.S."/>
            <person name="Baroncelli R."/>
        </authorList>
    </citation>
    <scope>NUCLEOTIDE SEQUENCE</scope>
    <source>
        <strain evidence="2">LFN0074</strain>
    </source>
</reference>
<protein>
    <submittedName>
        <fullName evidence="2">Uncharacterized protein</fullName>
    </submittedName>
</protein>
<comment type="caution">
    <text evidence="2">The sequence shown here is derived from an EMBL/GenBank/DDBJ whole genome shotgun (WGS) entry which is preliminary data.</text>
</comment>
<feature type="region of interest" description="Disordered" evidence="1">
    <location>
        <begin position="357"/>
        <end position="410"/>
    </location>
</feature>
<evidence type="ECO:0000313" key="2">
    <source>
        <dbReference type="EMBL" id="KAF6827869.1"/>
    </source>
</evidence>
<keyword evidence="3" id="KW-1185">Reference proteome</keyword>
<sequence>MEEGEDATMNSDLYQPPVPTTAVAQFQRRRHGVSNIIERVGGWLGEVRGWASSGKAVITGHEHHDADASPRPPEAEAVPPGSMSGPLSNVNSTQFDDVTAISPSTTTNTCEDIGPNRIWVDAAWGRKYLRPGPSGYFISLHPDHWIYIPDSLEKVSAPFRQAYSVYQILRPEIFSAKVCRGEDTALEIQIRMAGLRSERGPGYVLQPCLRIPCSEASTVRRVHKAVDRIKWCNGDEVPILVDAKDRTYLGAAAVGESGTSSPPSAGDEVPGAFRPFVRFRFSLPADVLSACGLTLGAILTEPGRTWAKASRIGGLLAVKSEVDGIVTERIVGVTTAHGLAELLDGWRRRNGCVMRSGIVGTSDDEDHDEHGSATSSEDKGHPQKARDSAEGSDGSSTTSSSPGESVEPAAAPDDASFMQVGCWIDVDPVFPMQFGKSVWHDLLDLVPGSGEPHRIATTTQENGSSSSAAADFALFSGEELLQLHNTYHREGERSRKAVHVETSDGDSTPSIGVVHLLLGPGKTASCRLLEGDFPLFVGSCIFNTRRVLLDEPLVQGVSGTWVVKEDSMVGVVLAISELEPTALIMPAEDVLKSIETASRSISGARVASSLDLEVARLRLWSETWTVRAPQGGRYCKPSRRLKMTEPAGGGPVIFTGHSSVVFAEVGAILNRLDEFTFCHTLWDPIAAASSYPPPVEPGEWDFAATCMASANIYDWSHIPNPPDTLISRPAFRSPIAGPSTSLHPVEPTETPLCAVVDVGSGSMENVRKTSAGNDVVRLGPAKQEDDYEQPEPIVFTREDGVSRPSVAANGGSGDGAAPPEEDKSTSSTRTSPKGESITFIWYPYLPPGLYSAAFKSFRRREINDILEHCAHFGL</sequence>
<dbReference type="OrthoDB" id="4395072at2759"/>
<proteinExistence type="predicted"/>
<dbReference type="AlphaFoldDB" id="A0A8H6NC45"/>
<feature type="compositionally biased region" description="Basic and acidic residues" evidence="1">
    <location>
        <begin position="368"/>
        <end position="389"/>
    </location>
</feature>
<feature type="compositionally biased region" description="Low complexity" evidence="1">
    <location>
        <begin position="391"/>
        <end position="405"/>
    </location>
</feature>
<gene>
    <name evidence="2" type="ORF">CMUS01_08815</name>
</gene>
<dbReference type="Proteomes" id="UP000639643">
    <property type="component" value="Unassembled WGS sequence"/>
</dbReference>
<organism evidence="2 3">
    <name type="scientific">Colletotrichum musicola</name>
    <dbReference type="NCBI Taxonomy" id="2175873"/>
    <lineage>
        <taxon>Eukaryota</taxon>
        <taxon>Fungi</taxon>
        <taxon>Dikarya</taxon>
        <taxon>Ascomycota</taxon>
        <taxon>Pezizomycotina</taxon>
        <taxon>Sordariomycetes</taxon>
        <taxon>Hypocreomycetidae</taxon>
        <taxon>Glomerellales</taxon>
        <taxon>Glomerellaceae</taxon>
        <taxon>Colletotrichum</taxon>
        <taxon>Colletotrichum orchidearum species complex</taxon>
    </lineage>
</organism>
<accession>A0A8H6NC45</accession>